<feature type="domain" description="Penicillin-binding protein dimerisation" evidence="6">
    <location>
        <begin position="152"/>
        <end position="316"/>
    </location>
</feature>
<reference evidence="8 9" key="1">
    <citation type="submission" date="2023-07" db="EMBL/GenBank/DDBJ databases">
        <title>Genomic Encyclopedia of Type Strains, Phase IV (KMG-IV): sequencing the most valuable type-strain genomes for metagenomic binning, comparative biology and taxonomic classification.</title>
        <authorList>
            <person name="Goeker M."/>
        </authorList>
    </citation>
    <scope>NUCLEOTIDE SEQUENCE [LARGE SCALE GENOMIC DNA]</scope>
    <source>
        <strain evidence="8 9">DSM 15049</strain>
    </source>
</reference>
<feature type="domain" description="Penicillin-binding protein transpeptidase" evidence="5">
    <location>
        <begin position="352"/>
        <end position="660"/>
    </location>
</feature>
<comment type="subcellular location">
    <subcellularLocation>
        <location evidence="1">Membrane</location>
    </subcellularLocation>
</comment>
<dbReference type="InterPro" id="IPR032710">
    <property type="entry name" value="NTF2-like_dom_sf"/>
</dbReference>
<accession>A0ABU0MZ33</accession>
<dbReference type="Proteomes" id="UP001232584">
    <property type="component" value="Unassembled WGS sequence"/>
</dbReference>
<evidence type="ECO:0000313" key="8">
    <source>
        <dbReference type="EMBL" id="MDQ0556168.1"/>
    </source>
</evidence>
<dbReference type="SUPFAM" id="SSF56519">
    <property type="entry name" value="Penicillin binding protein dimerisation domain"/>
    <property type="match status" value="1"/>
</dbReference>
<evidence type="ECO:0000259" key="6">
    <source>
        <dbReference type="Pfam" id="PF03717"/>
    </source>
</evidence>
<dbReference type="InterPro" id="IPR001460">
    <property type="entry name" value="PCN-bd_Tpept"/>
</dbReference>
<dbReference type="Gene3D" id="3.30.1390.30">
    <property type="entry name" value="Penicillin-binding protein 2a, domain 3"/>
    <property type="match status" value="1"/>
</dbReference>
<protein>
    <submittedName>
        <fullName evidence="8">Penicillin-binding protein</fullName>
    </submittedName>
</protein>
<dbReference type="PANTHER" id="PTHR30627">
    <property type="entry name" value="PEPTIDOGLYCAN D,D-TRANSPEPTIDASE"/>
    <property type="match status" value="1"/>
</dbReference>
<organism evidence="8 9">
    <name type="scientific">Paraclostridium ghonii</name>
    <dbReference type="NCBI Taxonomy" id="29358"/>
    <lineage>
        <taxon>Bacteria</taxon>
        <taxon>Bacillati</taxon>
        <taxon>Bacillota</taxon>
        <taxon>Clostridia</taxon>
        <taxon>Peptostreptococcales</taxon>
        <taxon>Peptostreptococcaceae</taxon>
        <taxon>Paraclostridium</taxon>
    </lineage>
</organism>
<gene>
    <name evidence="8" type="ORF">QOZ92_001281</name>
</gene>
<feature type="domain" description="NTF2-like N-terminal transpeptidase" evidence="7">
    <location>
        <begin position="28"/>
        <end position="142"/>
    </location>
</feature>
<name>A0ABU0MZ33_9FIRM</name>
<dbReference type="Gene3D" id="3.90.1310.10">
    <property type="entry name" value="Penicillin-binding protein 2a (Domain 2)"/>
    <property type="match status" value="1"/>
</dbReference>
<dbReference type="SUPFAM" id="SSF56601">
    <property type="entry name" value="beta-lactamase/transpeptidase-like"/>
    <property type="match status" value="1"/>
</dbReference>
<keyword evidence="9" id="KW-1185">Reference proteome</keyword>
<proteinExistence type="inferred from homology"/>
<dbReference type="RefSeq" id="WP_307504838.1">
    <property type="nucleotide sequence ID" value="NZ_BAAACE010000028.1"/>
</dbReference>
<feature type="signal peptide" evidence="4">
    <location>
        <begin position="1"/>
        <end position="29"/>
    </location>
</feature>
<comment type="similarity">
    <text evidence="2">Belongs to the transpeptidase family.</text>
</comment>
<dbReference type="Gene3D" id="3.10.450.100">
    <property type="entry name" value="NTF2-like, domain 1"/>
    <property type="match status" value="1"/>
</dbReference>
<dbReference type="PROSITE" id="PS51257">
    <property type="entry name" value="PROKAR_LIPOPROTEIN"/>
    <property type="match status" value="1"/>
</dbReference>
<dbReference type="InterPro" id="IPR005311">
    <property type="entry name" value="PBP_dimer"/>
</dbReference>
<evidence type="ECO:0000313" key="9">
    <source>
        <dbReference type="Proteomes" id="UP001232584"/>
    </source>
</evidence>
<evidence type="ECO:0000256" key="2">
    <source>
        <dbReference type="ARBA" id="ARBA00007171"/>
    </source>
</evidence>
<evidence type="ECO:0000256" key="1">
    <source>
        <dbReference type="ARBA" id="ARBA00004370"/>
    </source>
</evidence>
<dbReference type="Pfam" id="PF03717">
    <property type="entry name" value="PBP_dimer"/>
    <property type="match status" value="1"/>
</dbReference>
<dbReference type="SUPFAM" id="SSF54427">
    <property type="entry name" value="NTF2-like"/>
    <property type="match status" value="1"/>
</dbReference>
<evidence type="ECO:0000259" key="5">
    <source>
        <dbReference type="Pfam" id="PF00905"/>
    </source>
</evidence>
<sequence>MKKFKLFTISLIIVSSIIFITGCTSSSKAENTLNQYIEYWQNQDFEKMYAMLSKESQKSISKEDFMQSYTDIYARIKARDIKISKSDESFDEGKDIYLNISMDTLGGKIDSSKVKIKIAKEAKYYKVDWDYGLILPDLKKEDKVGIETDDYKGKRGSIYDRNNNLIAGEGQLKQVQLNLSKFKDSNEKSKIDEIANTLDISTSYIENKINANTNPEHAVDIVSLLDSENEKIEKLIQIPGVQVSTNKHARVYNGGEAIGSLIGYTGNITQEQLKDKKNKGYNKNSEIGIGGIEEIYEDKLRAQDGGCVYILTPQGKKDILAEKKVKNGEDIKLSIDIELQKKIYDEMKDEKGASVATDPKTGEILAMVSSPSFDPNSYMTYITKTEKSKWEAGNNDQLQRRFKNVYSPGSTMKLVTAAIGLEDKKIDPNKAIDIKGQAWEEYDVTRVTDPGKPVNLKDATIYSDNIYFAKAAINIGGEDFVSGAKKFGIGEDIKFGYPIEKSKISNSGDLNNKSLLAATGYGQGEVLTTPLNMTMIYSSLGNDGKIMMPKLDITKGSESKVYKQAIEKEYLDTLKDCFSAVINDPKGTGHSAKIDGINIAGKTGTAELKKDKEDTNANENGWFAGVDTDEGKLAISMIVENVKGRGGSEIPTVKVKNIMEYYLKK</sequence>
<feature type="chain" id="PRO_5045647739" evidence="4">
    <location>
        <begin position="30"/>
        <end position="665"/>
    </location>
</feature>
<evidence type="ECO:0000256" key="3">
    <source>
        <dbReference type="ARBA" id="ARBA00023136"/>
    </source>
</evidence>
<comment type="caution">
    <text evidence="8">The sequence shown here is derived from an EMBL/GenBank/DDBJ whole genome shotgun (WGS) entry which is preliminary data.</text>
</comment>
<dbReference type="EMBL" id="JAUSWG010000004">
    <property type="protein sequence ID" value="MDQ0556168.1"/>
    <property type="molecule type" value="Genomic_DNA"/>
</dbReference>
<keyword evidence="3" id="KW-0472">Membrane</keyword>
<dbReference type="InterPro" id="IPR007887">
    <property type="entry name" value="MecA_N"/>
</dbReference>
<dbReference type="Gene3D" id="3.40.710.10">
    <property type="entry name" value="DD-peptidase/beta-lactamase superfamily"/>
    <property type="match status" value="1"/>
</dbReference>
<evidence type="ECO:0000259" key="7">
    <source>
        <dbReference type="Pfam" id="PF05223"/>
    </source>
</evidence>
<evidence type="ECO:0000256" key="4">
    <source>
        <dbReference type="SAM" id="SignalP"/>
    </source>
</evidence>
<dbReference type="InterPro" id="IPR050515">
    <property type="entry name" value="Beta-lactam/transpept"/>
</dbReference>
<dbReference type="InterPro" id="IPR012338">
    <property type="entry name" value="Beta-lactam/transpept-like"/>
</dbReference>
<dbReference type="Pfam" id="PF05223">
    <property type="entry name" value="MecA_N"/>
    <property type="match status" value="1"/>
</dbReference>
<dbReference type="PANTHER" id="PTHR30627:SF25">
    <property type="entry name" value="PENICILLIN-BINDING PROTEIN 3"/>
    <property type="match status" value="1"/>
</dbReference>
<dbReference type="Pfam" id="PF00905">
    <property type="entry name" value="Transpeptidase"/>
    <property type="match status" value="1"/>
</dbReference>
<keyword evidence="4" id="KW-0732">Signal</keyword>
<dbReference type="InterPro" id="IPR036138">
    <property type="entry name" value="PBP_dimer_sf"/>
</dbReference>